<protein>
    <submittedName>
        <fullName evidence="2">Uncharacterized protein</fullName>
    </submittedName>
</protein>
<dbReference type="GO" id="GO:0016226">
    <property type="term" value="P:iron-sulfur cluster assembly"/>
    <property type="evidence" value="ECO:0007669"/>
    <property type="project" value="InterPro"/>
</dbReference>
<accession>A0A1B7THF8</accession>
<comment type="similarity">
    <text evidence="1">Belongs to the complex I LYR family.</text>
</comment>
<dbReference type="CDD" id="cd20264">
    <property type="entry name" value="Complex1_LYR_LYRM4"/>
    <property type="match status" value="1"/>
</dbReference>
<keyword evidence="3" id="KW-1185">Reference proteome</keyword>
<dbReference type="AlphaFoldDB" id="A0A1B7THF8"/>
<dbReference type="PANTHER" id="PTHR13166:SF7">
    <property type="entry name" value="LYR MOTIF-CONTAINING PROTEIN 4"/>
    <property type="match status" value="1"/>
</dbReference>
<evidence type="ECO:0000313" key="3">
    <source>
        <dbReference type="Proteomes" id="UP000092321"/>
    </source>
</evidence>
<dbReference type="Proteomes" id="UP000092321">
    <property type="component" value="Unassembled WGS sequence"/>
</dbReference>
<dbReference type="InterPro" id="IPR051522">
    <property type="entry name" value="ISC_assembly_LYR"/>
</dbReference>
<reference evidence="3" key="1">
    <citation type="journal article" date="2016" name="Proc. Natl. Acad. Sci. U.S.A.">
        <title>Comparative genomics of biotechnologically important yeasts.</title>
        <authorList>
            <person name="Riley R."/>
            <person name="Haridas S."/>
            <person name="Wolfe K.H."/>
            <person name="Lopes M.R."/>
            <person name="Hittinger C.T."/>
            <person name="Goeker M."/>
            <person name="Salamov A.A."/>
            <person name="Wisecaver J.H."/>
            <person name="Long T.M."/>
            <person name="Calvey C.H."/>
            <person name="Aerts A.L."/>
            <person name="Barry K.W."/>
            <person name="Choi C."/>
            <person name="Clum A."/>
            <person name="Coughlan A.Y."/>
            <person name="Deshpande S."/>
            <person name="Douglass A.P."/>
            <person name="Hanson S.J."/>
            <person name="Klenk H.-P."/>
            <person name="LaButti K.M."/>
            <person name="Lapidus A."/>
            <person name="Lindquist E.A."/>
            <person name="Lipzen A.M."/>
            <person name="Meier-Kolthoff J.P."/>
            <person name="Ohm R.A."/>
            <person name="Otillar R.P."/>
            <person name="Pangilinan J.L."/>
            <person name="Peng Y."/>
            <person name="Rokas A."/>
            <person name="Rosa C.A."/>
            <person name="Scheuner C."/>
            <person name="Sibirny A.A."/>
            <person name="Slot J.C."/>
            <person name="Stielow J.B."/>
            <person name="Sun H."/>
            <person name="Kurtzman C.P."/>
            <person name="Blackwell M."/>
            <person name="Grigoriev I.V."/>
            <person name="Jeffries T.W."/>
        </authorList>
    </citation>
    <scope>NUCLEOTIDE SEQUENCE [LARGE SCALE GENOMIC DNA]</scope>
    <source>
        <strain evidence="3">NRRL Y-1626</strain>
    </source>
</reference>
<comment type="caution">
    <text evidence="2">The sequence shown here is derived from an EMBL/GenBank/DDBJ whole genome shotgun (WGS) entry which is preliminary data.</text>
</comment>
<evidence type="ECO:0000313" key="2">
    <source>
        <dbReference type="EMBL" id="OBA28171.1"/>
    </source>
</evidence>
<organism evidence="2 3">
    <name type="scientific">Hanseniaspora valbyensis NRRL Y-1626</name>
    <dbReference type="NCBI Taxonomy" id="766949"/>
    <lineage>
        <taxon>Eukaryota</taxon>
        <taxon>Fungi</taxon>
        <taxon>Dikarya</taxon>
        <taxon>Ascomycota</taxon>
        <taxon>Saccharomycotina</taxon>
        <taxon>Saccharomycetes</taxon>
        <taxon>Saccharomycodales</taxon>
        <taxon>Saccharomycodaceae</taxon>
        <taxon>Hanseniaspora</taxon>
    </lineage>
</organism>
<dbReference type="GO" id="GO:1990221">
    <property type="term" value="C:L-cysteine desulfurase complex"/>
    <property type="evidence" value="ECO:0007669"/>
    <property type="project" value="TreeGrafter"/>
</dbReference>
<dbReference type="InterPro" id="IPR045297">
    <property type="entry name" value="Complex1_LYR_LYRM4"/>
</dbReference>
<proteinExistence type="inferred from homology"/>
<dbReference type="OrthoDB" id="275715at2759"/>
<evidence type="ECO:0000256" key="1">
    <source>
        <dbReference type="ARBA" id="ARBA00009508"/>
    </source>
</evidence>
<name>A0A1B7THF8_9ASCO</name>
<sequence>MAAFSSAAKAVSSAINASTASVASKSISLNSINTLKQSYMSNIELFTNYNFREYFKRKYNREFDNLLTNFNNQRDISTDYAKLTEELRMIKRQSIINQLYKFDELIVEDK</sequence>
<dbReference type="EMBL" id="LXPE01000005">
    <property type="protein sequence ID" value="OBA28171.1"/>
    <property type="molecule type" value="Genomic_DNA"/>
</dbReference>
<dbReference type="PANTHER" id="PTHR13166">
    <property type="entry name" value="PROTEIN C6ORF149"/>
    <property type="match status" value="1"/>
</dbReference>
<dbReference type="GO" id="GO:0005739">
    <property type="term" value="C:mitochondrion"/>
    <property type="evidence" value="ECO:0007669"/>
    <property type="project" value="TreeGrafter"/>
</dbReference>
<gene>
    <name evidence="2" type="ORF">HANVADRAFT_51879</name>
</gene>